<keyword evidence="1" id="KW-1133">Transmembrane helix</keyword>
<name>A0A2C9W2I9_MANES</name>
<keyword evidence="1" id="KW-0812">Transmembrane</keyword>
<dbReference type="EMBL" id="CM004390">
    <property type="protein sequence ID" value="OAY53240.1"/>
    <property type="molecule type" value="Genomic_DNA"/>
</dbReference>
<accession>A0A2C9W2I9</accession>
<feature type="transmembrane region" description="Helical" evidence="1">
    <location>
        <begin position="12"/>
        <end position="30"/>
    </location>
</feature>
<organism evidence="2">
    <name type="scientific">Manihot esculenta</name>
    <name type="common">Cassava</name>
    <name type="synonym">Jatropha manihot</name>
    <dbReference type="NCBI Taxonomy" id="3983"/>
    <lineage>
        <taxon>Eukaryota</taxon>
        <taxon>Viridiplantae</taxon>
        <taxon>Streptophyta</taxon>
        <taxon>Embryophyta</taxon>
        <taxon>Tracheophyta</taxon>
        <taxon>Spermatophyta</taxon>
        <taxon>Magnoliopsida</taxon>
        <taxon>eudicotyledons</taxon>
        <taxon>Gunneridae</taxon>
        <taxon>Pentapetalae</taxon>
        <taxon>rosids</taxon>
        <taxon>fabids</taxon>
        <taxon>Malpighiales</taxon>
        <taxon>Euphorbiaceae</taxon>
        <taxon>Crotonoideae</taxon>
        <taxon>Manihoteae</taxon>
        <taxon>Manihot</taxon>
    </lineage>
</organism>
<proteinExistence type="predicted"/>
<keyword evidence="1" id="KW-0472">Membrane</keyword>
<evidence type="ECO:0000256" key="1">
    <source>
        <dbReference type="SAM" id="Phobius"/>
    </source>
</evidence>
<protein>
    <submittedName>
        <fullName evidence="2">Uncharacterized protein</fullName>
    </submittedName>
</protein>
<evidence type="ECO:0000313" key="2">
    <source>
        <dbReference type="EMBL" id="OAY53240.1"/>
    </source>
</evidence>
<gene>
    <name evidence="2" type="ORF">MANES_04G147500</name>
</gene>
<reference evidence="2" key="1">
    <citation type="submission" date="2016-02" db="EMBL/GenBank/DDBJ databases">
        <title>WGS assembly of Manihot esculenta.</title>
        <authorList>
            <person name="Bredeson J.V."/>
            <person name="Prochnik S.E."/>
            <person name="Lyons J.B."/>
            <person name="Schmutz J."/>
            <person name="Grimwood J."/>
            <person name="Vrebalov J."/>
            <person name="Bart R.S."/>
            <person name="Amuge T."/>
            <person name="Ferguson M.E."/>
            <person name="Green R."/>
            <person name="Putnam N."/>
            <person name="Stites J."/>
            <person name="Rounsley S."/>
            <person name="Rokhsar D.S."/>
        </authorList>
    </citation>
    <scope>NUCLEOTIDE SEQUENCE [LARGE SCALE GENOMIC DNA]</scope>
    <source>
        <tissue evidence="2">Leaf</tissue>
    </source>
</reference>
<dbReference type="AlphaFoldDB" id="A0A2C9W2I9"/>
<sequence>MSPIVLDFKFNGGHSCLAIFFSFLFFFCGWERLGTNRTGSMKEPTIQVNRRMRAYENLYRAQPLHLLANQLKY</sequence>